<dbReference type="AlphaFoldDB" id="A0AAV6XEG9"/>
<accession>A0AAV6XEG9</accession>
<dbReference type="InterPro" id="IPR001087">
    <property type="entry name" value="GDSL"/>
</dbReference>
<protein>
    <submittedName>
        <fullName evidence="2">Uncharacterized protein</fullName>
    </submittedName>
</protein>
<dbReference type="EMBL" id="WHWC01000007">
    <property type="protein sequence ID" value="KAG8378877.1"/>
    <property type="molecule type" value="Genomic_DNA"/>
</dbReference>
<dbReference type="Gene3D" id="3.40.50.1110">
    <property type="entry name" value="SGNH hydrolase"/>
    <property type="match status" value="1"/>
</dbReference>
<dbReference type="GO" id="GO:0016788">
    <property type="term" value="F:hydrolase activity, acting on ester bonds"/>
    <property type="evidence" value="ECO:0007669"/>
    <property type="project" value="InterPro"/>
</dbReference>
<dbReference type="Pfam" id="PF00657">
    <property type="entry name" value="Lipase_GDSL"/>
    <property type="match status" value="1"/>
</dbReference>
<gene>
    <name evidence="2" type="ORF">BUALT_Bualt07G0030300</name>
</gene>
<evidence type="ECO:0000313" key="3">
    <source>
        <dbReference type="Proteomes" id="UP000826271"/>
    </source>
</evidence>
<keyword evidence="3" id="KW-1185">Reference proteome</keyword>
<organism evidence="2 3">
    <name type="scientific">Buddleja alternifolia</name>
    <dbReference type="NCBI Taxonomy" id="168488"/>
    <lineage>
        <taxon>Eukaryota</taxon>
        <taxon>Viridiplantae</taxon>
        <taxon>Streptophyta</taxon>
        <taxon>Embryophyta</taxon>
        <taxon>Tracheophyta</taxon>
        <taxon>Spermatophyta</taxon>
        <taxon>Magnoliopsida</taxon>
        <taxon>eudicotyledons</taxon>
        <taxon>Gunneridae</taxon>
        <taxon>Pentapetalae</taxon>
        <taxon>asterids</taxon>
        <taxon>lamiids</taxon>
        <taxon>Lamiales</taxon>
        <taxon>Scrophulariaceae</taxon>
        <taxon>Buddlejeae</taxon>
        <taxon>Buddleja</taxon>
    </lineage>
</organism>
<dbReference type="SUPFAM" id="SSF52266">
    <property type="entry name" value="SGNH hydrolase"/>
    <property type="match status" value="1"/>
</dbReference>
<sequence>MQNRCPDTLVVFITPPPVDPHGRREFARYKSFGFSYFLLLDALKLQFGSSVAKIFFIWHKASKSPDRTNEVTGIYAEQCVTLAKELGLPSINLWAKMQEIDSWQKKFLSDGLHLTPEGNEVFQEGNNVFDEAGLSDLPFDFPPTYIN</sequence>
<comment type="caution">
    <text evidence="2">The sequence shown here is derived from an EMBL/GenBank/DDBJ whole genome shotgun (WGS) entry which is preliminary data.</text>
</comment>
<proteinExistence type="inferred from homology"/>
<name>A0AAV6XEG9_9LAMI</name>
<dbReference type="PANTHER" id="PTHR14209">
    <property type="entry name" value="ISOAMYL ACETATE-HYDROLYZING ESTERASE 1"/>
    <property type="match status" value="1"/>
</dbReference>
<evidence type="ECO:0000313" key="2">
    <source>
        <dbReference type="EMBL" id="KAG8378877.1"/>
    </source>
</evidence>
<comment type="similarity">
    <text evidence="1">Belongs to the 'GDSL' lipolytic enzyme family.</text>
</comment>
<dbReference type="InterPro" id="IPR045136">
    <property type="entry name" value="Iah1-like"/>
</dbReference>
<dbReference type="Proteomes" id="UP000826271">
    <property type="component" value="Unassembled WGS sequence"/>
</dbReference>
<reference evidence="2" key="1">
    <citation type="submission" date="2019-10" db="EMBL/GenBank/DDBJ databases">
        <authorList>
            <person name="Zhang R."/>
            <person name="Pan Y."/>
            <person name="Wang J."/>
            <person name="Ma R."/>
            <person name="Yu S."/>
        </authorList>
    </citation>
    <scope>NUCLEOTIDE SEQUENCE</scope>
    <source>
        <strain evidence="2">LA-IB0</strain>
        <tissue evidence="2">Leaf</tissue>
    </source>
</reference>
<dbReference type="PANTHER" id="PTHR14209:SF36">
    <property type="entry name" value="GDSL-LIKE LIPASE_ACYLHYDROLASE FAMILY PROTEIN, EXPRESSED"/>
    <property type="match status" value="1"/>
</dbReference>
<dbReference type="InterPro" id="IPR036514">
    <property type="entry name" value="SGNH_hydro_sf"/>
</dbReference>
<evidence type="ECO:0000256" key="1">
    <source>
        <dbReference type="ARBA" id="ARBA00008668"/>
    </source>
</evidence>